<gene>
    <name evidence="2" type="ORF">D9615_000340</name>
</gene>
<evidence type="ECO:0000313" key="2">
    <source>
        <dbReference type="EMBL" id="KAF5388299.1"/>
    </source>
</evidence>
<sequence>MSSVANAAQVSSRLGDYLLKGWVLTDRSCKTPRCGVPLMRSPNGRTPIVLFCVNCDDTPGVTRPNPTINTSDSASSVASEFHVSRSSTPPTEVSSALSSPVFAPPADTEETRRRREQSDTASAEIGKRLLKGWAMLGDECPNPRCYGVPLVRPTKAGGGKNPRKECVVCGGVYVTEVDWAGRERLIPAGSDILQPNNNSTATISTPVQDPTPQELPHAFTAAQEPILVVPPVASTSAVYPKPERSLMRISDPLQALEESSLALQSTLHVLSARLGALSGPSAVTDPSAIGLIADAIGKVTQALSQVRQLQWSETQAQRL</sequence>
<dbReference type="PANTHER" id="PTHR16537:SF1">
    <property type="entry name" value="PROTEIN ZNRD2"/>
    <property type="match status" value="1"/>
</dbReference>
<feature type="compositionally biased region" description="Basic and acidic residues" evidence="1">
    <location>
        <begin position="109"/>
        <end position="118"/>
    </location>
</feature>
<dbReference type="PANTHER" id="PTHR16537">
    <property type="entry name" value="SJOEGREN SYNDROME/SCLERODERMA AUTOANTIGEN 1"/>
    <property type="match status" value="1"/>
</dbReference>
<dbReference type="OrthoDB" id="28939at2759"/>
<dbReference type="Proteomes" id="UP000565441">
    <property type="component" value="Unassembled WGS sequence"/>
</dbReference>
<organism evidence="2 3">
    <name type="scientific">Tricholomella constricta</name>
    <dbReference type="NCBI Taxonomy" id="117010"/>
    <lineage>
        <taxon>Eukaryota</taxon>
        <taxon>Fungi</taxon>
        <taxon>Dikarya</taxon>
        <taxon>Basidiomycota</taxon>
        <taxon>Agaricomycotina</taxon>
        <taxon>Agaricomycetes</taxon>
        <taxon>Agaricomycetidae</taxon>
        <taxon>Agaricales</taxon>
        <taxon>Tricholomatineae</taxon>
        <taxon>Lyophyllaceae</taxon>
        <taxon>Tricholomella</taxon>
    </lineage>
</organism>
<accession>A0A8H5MBZ6</accession>
<reference evidence="2 3" key="1">
    <citation type="journal article" date="2020" name="ISME J.">
        <title>Uncovering the hidden diversity of litter-decomposition mechanisms in mushroom-forming fungi.</title>
        <authorList>
            <person name="Floudas D."/>
            <person name="Bentzer J."/>
            <person name="Ahren D."/>
            <person name="Johansson T."/>
            <person name="Persson P."/>
            <person name="Tunlid A."/>
        </authorList>
    </citation>
    <scope>NUCLEOTIDE SEQUENCE [LARGE SCALE GENOMIC DNA]</scope>
    <source>
        <strain evidence="2 3">CBS 661.87</strain>
    </source>
</reference>
<dbReference type="Pfam" id="PF06677">
    <property type="entry name" value="Auto_anti-p27"/>
    <property type="match status" value="2"/>
</dbReference>
<dbReference type="InterPro" id="IPR051888">
    <property type="entry name" value="UPF0148_domain"/>
</dbReference>
<comment type="caution">
    <text evidence="2">The sequence shown here is derived from an EMBL/GenBank/DDBJ whole genome shotgun (WGS) entry which is preliminary data.</text>
</comment>
<protein>
    <submittedName>
        <fullName evidence="2">Uncharacterized protein</fullName>
    </submittedName>
</protein>
<feature type="region of interest" description="Disordered" evidence="1">
    <location>
        <begin position="63"/>
        <end position="122"/>
    </location>
</feature>
<feature type="compositionally biased region" description="Polar residues" evidence="1">
    <location>
        <begin position="64"/>
        <end position="98"/>
    </location>
</feature>
<keyword evidence="3" id="KW-1185">Reference proteome</keyword>
<name>A0A8H5MBZ6_9AGAR</name>
<dbReference type="EMBL" id="JAACJP010000001">
    <property type="protein sequence ID" value="KAF5388299.1"/>
    <property type="molecule type" value="Genomic_DNA"/>
</dbReference>
<proteinExistence type="predicted"/>
<evidence type="ECO:0000256" key="1">
    <source>
        <dbReference type="SAM" id="MobiDB-lite"/>
    </source>
</evidence>
<dbReference type="InterPro" id="IPR009563">
    <property type="entry name" value="SSSCA1"/>
</dbReference>
<dbReference type="AlphaFoldDB" id="A0A8H5MBZ6"/>
<evidence type="ECO:0000313" key="3">
    <source>
        <dbReference type="Proteomes" id="UP000565441"/>
    </source>
</evidence>